<evidence type="ECO:0000256" key="3">
    <source>
        <dbReference type="ARBA" id="ARBA00022692"/>
    </source>
</evidence>
<protein>
    <recommendedName>
        <fullName evidence="8">RDD domain-containing protein</fullName>
    </recommendedName>
</protein>
<reference evidence="9 10" key="1">
    <citation type="submission" date="2011-12" db="EMBL/GenBank/DDBJ databases">
        <title>Whole genome shotgun sequence of Gordonia effusa NBRC 100432.</title>
        <authorList>
            <person name="Yoshida I."/>
            <person name="Takarada H."/>
            <person name="Hosoyama A."/>
            <person name="Tsuchikane K."/>
            <person name="Katsumata H."/>
            <person name="Yamazaki S."/>
            <person name="Fujita N."/>
        </authorList>
    </citation>
    <scope>NUCLEOTIDE SEQUENCE [LARGE SCALE GENOMIC DNA]</scope>
    <source>
        <strain evidence="9 10">NBRC 100432</strain>
    </source>
</reference>
<evidence type="ECO:0000259" key="8">
    <source>
        <dbReference type="Pfam" id="PF06271"/>
    </source>
</evidence>
<accession>H0R1L8</accession>
<evidence type="ECO:0000256" key="7">
    <source>
        <dbReference type="SAM" id="Phobius"/>
    </source>
</evidence>
<evidence type="ECO:0000256" key="6">
    <source>
        <dbReference type="SAM" id="MobiDB-lite"/>
    </source>
</evidence>
<keyword evidence="10" id="KW-1185">Reference proteome</keyword>
<dbReference type="AlphaFoldDB" id="H0R1L8"/>
<proteinExistence type="predicted"/>
<evidence type="ECO:0000256" key="1">
    <source>
        <dbReference type="ARBA" id="ARBA00004651"/>
    </source>
</evidence>
<dbReference type="eggNOG" id="COG1714">
    <property type="taxonomic scope" value="Bacteria"/>
</dbReference>
<dbReference type="EMBL" id="BAEH01000071">
    <property type="protein sequence ID" value="GAB18969.1"/>
    <property type="molecule type" value="Genomic_DNA"/>
</dbReference>
<evidence type="ECO:0000256" key="5">
    <source>
        <dbReference type="ARBA" id="ARBA00023136"/>
    </source>
</evidence>
<evidence type="ECO:0000256" key="4">
    <source>
        <dbReference type="ARBA" id="ARBA00022989"/>
    </source>
</evidence>
<keyword evidence="4 7" id="KW-1133">Transmembrane helix</keyword>
<dbReference type="OrthoDB" id="5245023at2"/>
<dbReference type="PANTHER" id="PTHR36115">
    <property type="entry name" value="PROLINE-RICH ANTIGEN HOMOLOG-RELATED"/>
    <property type="match status" value="1"/>
</dbReference>
<feature type="transmembrane region" description="Helical" evidence="7">
    <location>
        <begin position="75"/>
        <end position="96"/>
    </location>
</feature>
<dbReference type="GO" id="GO:0005886">
    <property type="term" value="C:plasma membrane"/>
    <property type="evidence" value="ECO:0007669"/>
    <property type="project" value="UniProtKB-SubCell"/>
</dbReference>
<evidence type="ECO:0000313" key="9">
    <source>
        <dbReference type="EMBL" id="GAB18969.1"/>
    </source>
</evidence>
<feature type="transmembrane region" description="Helical" evidence="7">
    <location>
        <begin position="42"/>
        <end position="63"/>
    </location>
</feature>
<dbReference type="Proteomes" id="UP000035034">
    <property type="component" value="Unassembled WGS sequence"/>
</dbReference>
<keyword evidence="2" id="KW-1003">Cell membrane</keyword>
<sequence>MTEGPGDTRKDLGHNESHHSAIQDTDRAAGIVSRGAAAGIDVAIVATLMGACYLGLLLVRLAINFTPHWSWMSAILTTTGFLALSVLYLFVCWAISGRTAGCAVMGLRVIGLRGQQLRPAQALIRSVVCVGFAIGLTWCAVDSRRRSVADILARTKVVYSR</sequence>
<comment type="subcellular location">
    <subcellularLocation>
        <location evidence="1">Cell membrane</location>
        <topology evidence="1">Multi-pass membrane protein</topology>
    </subcellularLocation>
</comment>
<organism evidence="9 10">
    <name type="scientific">Gordonia effusa NBRC 100432</name>
    <dbReference type="NCBI Taxonomy" id="1077974"/>
    <lineage>
        <taxon>Bacteria</taxon>
        <taxon>Bacillati</taxon>
        <taxon>Actinomycetota</taxon>
        <taxon>Actinomycetes</taxon>
        <taxon>Mycobacteriales</taxon>
        <taxon>Gordoniaceae</taxon>
        <taxon>Gordonia</taxon>
    </lineage>
</organism>
<name>H0R1L8_9ACTN</name>
<dbReference type="InterPro" id="IPR010432">
    <property type="entry name" value="RDD"/>
</dbReference>
<comment type="caution">
    <text evidence="9">The sequence shown here is derived from an EMBL/GenBank/DDBJ whole genome shotgun (WGS) entry which is preliminary data.</text>
</comment>
<dbReference type="InterPro" id="IPR051791">
    <property type="entry name" value="Pra-immunoreactive"/>
</dbReference>
<dbReference type="RefSeq" id="WP_007318305.1">
    <property type="nucleotide sequence ID" value="NZ_BAEH01000071.1"/>
</dbReference>
<keyword evidence="3 7" id="KW-0812">Transmembrane</keyword>
<feature type="domain" description="RDD" evidence="8">
    <location>
        <begin position="29"/>
        <end position="153"/>
    </location>
</feature>
<dbReference type="Pfam" id="PF06271">
    <property type="entry name" value="RDD"/>
    <property type="match status" value="1"/>
</dbReference>
<feature type="region of interest" description="Disordered" evidence="6">
    <location>
        <begin position="1"/>
        <end position="24"/>
    </location>
</feature>
<dbReference type="STRING" id="1077974.GOEFS_071_00130"/>
<evidence type="ECO:0000313" key="10">
    <source>
        <dbReference type="Proteomes" id="UP000035034"/>
    </source>
</evidence>
<dbReference type="PANTHER" id="PTHR36115:SF6">
    <property type="entry name" value="PROLINE-RICH ANTIGEN HOMOLOG"/>
    <property type="match status" value="1"/>
</dbReference>
<evidence type="ECO:0000256" key="2">
    <source>
        <dbReference type="ARBA" id="ARBA00022475"/>
    </source>
</evidence>
<gene>
    <name evidence="9" type="ORF">GOEFS_071_00130</name>
</gene>
<keyword evidence="5 7" id="KW-0472">Membrane</keyword>